<comment type="caution">
    <text evidence="3">The sequence shown here is derived from an EMBL/GenBank/DDBJ whole genome shotgun (WGS) entry which is preliminary data.</text>
</comment>
<dbReference type="Gene3D" id="3.40.50.300">
    <property type="entry name" value="P-loop containing nucleotide triphosphate hydrolases"/>
    <property type="match status" value="2"/>
</dbReference>
<dbReference type="PANTHER" id="PTHR46844">
    <property type="entry name" value="SLR5058 PROTEIN"/>
    <property type="match status" value="1"/>
</dbReference>
<dbReference type="Gene3D" id="1.10.8.430">
    <property type="entry name" value="Helical domain of apoptotic protease-activating factors"/>
    <property type="match status" value="1"/>
</dbReference>
<feature type="coiled-coil region" evidence="1">
    <location>
        <begin position="1827"/>
        <end position="1854"/>
    </location>
</feature>
<dbReference type="InterPro" id="IPR019734">
    <property type="entry name" value="TPR_rpt"/>
</dbReference>
<evidence type="ECO:0000256" key="1">
    <source>
        <dbReference type="SAM" id="Coils"/>
    </source>
</evidence>
<sequence length="1877" mass="214276">MAAGGISFPISTGHCGPSVAGPSEEKTNGTRLTRLLTDEGTEALRKFFDSFHPESTLQHALNNNRRKLEKLKRKGVIFDTQWENLFPSSSKPPNSKEFDITLLHVLLRNIVHLKAPSNGWDKMPSDSDESPEASIVRMRLCRHELSHSVSTEVRNDEFEVKWNMISLSLEVLEVAAYRKKLQSLKSATIDHDARLVEEVEQWRREKELEKSGNVSELCSCLPDDRPEKHIIGRGEQIQDIKDKVQSGIVPVVLITGGPGLGKTTVAKRVACELAKAEDKRIVLFCRLLRKTTFNEATMEMINSCHKEVNTQVPEDPRQKLLNWCKQIQNQVTFVLDNADGVIESEDRESFLDCLCDLRKHSKKHVTFVITTRTTFQNPDLPSEEVMLHPLSNEQAKDLLVAEAKNVQELSQAERIVDLCGCVPLALCIVGSLLSDYTEETLITNLEKEPLAVLEDDQVSVEKAIETSFDLLTEARQEAFVLMSTFKGSFDSGAAEAVMKACSVPGVRHMSTVRSLKKRSLIEQPSSRRYEMHPLIHSYARKIGQAKHADLLARGEKLACVYFMSCLAKNAELYWERNSCKESLSSFNKDRSNFEHFLGNYARGRREKDEEIMEGSQTLLKSFPQKCMYLEKCLHPKNYAQILEQLLNTFDSTNQPVHVVELLCLLGHECRKKDQKKYSKLMEKAEEIYRSNVVKVRENPLSEVYFHNSYARYLSDKKDPKENKRIDEETQLALKVSSESESLGDLHPETAATLLLSGNIAKRRKQRDTATRQLTKALEISKECLGKHFMTAEALKALADLRFFLGGGTDGEDKFTICIEYYNEAIEMFNDLVEGGSKESILTLKNCAICNQKRGSFNEAMNLFKKAEGVAEIELEEKHEWKVAIKTTWAILHDELGNTDKAKEMMLEGLLMAKELNLAIEKMRNKDPIRSFINRYPKEFPETEFPRELRRITLKGIYGSYTRYLSHQCWKMASIFEPSKDKTNGTKLARLLIDGGTQALKKVLESFIHPLSTLQIMINKSKATLANLRSRRKLYDSQWEKLFPPSGDPPDSNTFDITLLHLLLREICTVLIEPATGWHDMPAETDHSREAEIVRIKCFRNSLCFSISTGAPNDEFEDKWNTISFSLVTLGIDRLEIVRLKTENVDYGTQRRVEEEVEKWQLDIEPRVQILEHELGQLKVGRISTNKQPTSELGGSLDLPNCLPDEVLEVYGRSEEIQQAVEFVHSATVFIVSLTGGPGFGKTAVANKVAHELAKRENSRTVLYCALRSEPSLNDVFTEMILTCSSSPSQLPENPKHWLLNWSKQQSGKVTLILDNADRVLESEDRHQFVDALRKMRTFSRKNLTFITTSRKTVEAPKRDSTLCIVGSLLSDYKEEKLIEILENKPLHVLQDDDLSVEKAIKTSFNLLTEAEQKALAIMSVFPGSFDSDAAEAVITAVIDSEVQPVLILQSLRNRSLLEQPSSCRYEIHQLIKMFLSKDCHTKYSQVVAQGGREACVHFICLLACNASMYWKKDKCKESVLKFSRERHNFEYFLKIYVHTIKKRDADSLLSSTSDIFEDFPQKCMYLEMCLLPDFYVKILKELGRYFRSVSHPVHIVEVLCLLGHEKRKVGKIAEYQFLMNHAKQVYFNNYKAFKSNNLSQVYFFNSYACFLSAPKLLPSRLQMVSTVYEIALILCRKNLDEHPETAVTLQFVGRYLKSLQNLQDAMEMFNRCLGEHFMTALSHKGIADFYFGRFFSSKDNTDMEKCFEHYEAALTLMRNLGVGDHKESILTLKNYGVCSKIKGNYQEAISILTKAKQVADIELEEDHKWKVMIETQLALVYDCVGNAEEAEKMMEKALNMNKRLDQSIGQLANRNEIREFLWRHPQVDQAVRFNSRS</sequence>
<evidence type="ECO:0000313" key="4">
    <source>
        <dbReference type="Proteomes" id="UP000225706"/>
    </source>
</evidence>
<dbReference type="SMART" id="SM00028">
    <property type="entry name" value="TPR"/>
    <property type="match status" value="6"/>
</dbReference>
<dbReference type="InterPro" id="IPR041249">
    <property type="entry name" value="HEPN_DZIP3"/>
</dbReference>
<dbReference type="PANTHER" id="PTHR46844:SF1">
    <property type="entry name" value="SLR5058 PROTEIN"/>
    <property type="match status" value="1"/>
</dbReference>
<keyword evidence="4" id="KW-1185">Reference proteome</keyword>
<proteinExistence type="predicted"/>
<keyword evidence="1" id="KW-0175">Coiled coil</keyword>
<accession>A0A2B4R2Z9</accession>
<dbReference type="Proteomes" id="UP000225706">
    <property type="component" value="Unassembled WGS sequence"/>
</dbReference>
<dbReference type="Pfam" id="PF13424">
    <property type="entry name" value="TPR_12"/>
    <property type="match status" value="1"/>
</dbReference>
<name>A0A2B4R2Z9_STYPI</name>
<dbReference type="InterPro" id="IPR003593">
    <property type="entry name" value="AAA+_ATPase"/>
</dbReference>
<dbReference type="OrthoDB" id="5972504at2759"/>
<feature type="domain" description="AAA+ ATPase" evidence="2">
    <location>
        <begin position="248"/>
        <end position="392"/>
    </location>
</feature>
<dbReference type="Pfam" id="PF05729">
    <property type="entry name" value="NACHT"/>
    <property type="match status" value="1"/>
</dbReference>
<dbReference type="EMBL" id="LSMT01002302">
    <property type="protein sequence ID" value="PFX11526.1"/>
    <property type="molecule type" value="Genomic_DNA"/>
</dbReference>
<dbReference type="SMART" id="SM00382">
    <property type="entry name" value="AAA"/>
    <property type="match status" value="2"/>
</dbReference>
<evidence type="ECO:0000259" key="2">
    <source>
        <dbReference type="SMART" id="SM00382"/>
    </source>
</evidence>
<dbReference type="InterPro" id="IPR011990">
    <property type="entry name" value="TPR-like_helical_dom_sf"/>
</dbReference>
<dbReference type="Gene3D" id="1.25.40.10">
    <property type="entry name" value="Tetratricopeptide repeat domain"/>
    <property type="match status" value="2"/>
</dbReference>
<dbReference type="SUPFAM" id="SSF48452">
    <property type="entry name" value="TPR-like"/>
    <property type="match status" value="2"/>
</dbReference>
<gene>
    <name evidence="3" type="ORF">AWC38_SpisGene24702</name>
</gene>
<protein>
    <submittedName>
        <fullName evidence="3">Putative WD repeat-containing protein alr2800</fullName>
    </submittedName>
</protein>
<evidence type="ECO:0000313" key="3">
    <source>
        <dbReference type="EMBL" id="PFX11526.1"/>
    </source>
</evidence>
<dbReference type="InterPro" id="IPR007111">
    <property type="entry name" value="NACHT_NTPase"/>
</dbReference>
<dbReference type="Pfam" id="PF18738">
    <property type="entry name" value="HEPN_DZIP3"/>
    <property type="match status" value="2"/>
</dbReference>
<dbReference type="Pfam" id="PF13401">
    <property type="entry name" value="AAA_22"/>
    <property type="match status" value="1"/>
</dbReference>
<dbReference type="InterPro" id="IPR027417">
    <property type="entry name" value="P-loop_NTPase"/>
</dbReference>
<dbReference type="InterPro" id="IPR042197">
    <property type="entry name" value="Apaf_helical"/>
</dbReference>
<dbReference type="InterPro" id="IPR049945">
    <property type="entry name" value="AAA_22"/>
</dbReference>
<dbReference type="PRINTS" id="PR00364">
    <property type="entry name" value="DISEASERSIST"/>
</dbReference>
<feature type="domain" description="AAA+ ATPase" evidence="2">
    <location>
        <begin position="1227"/>
        <end position="1448"/>
    </location>
</feature>
<dbReference type="SUPFAM" id="SSF52540">
    <property type="entry name" value="P-loop containing nucleoside triphosphate hydrolases"/>
    <property type="match status" value="2"/>
</dbReference>
<reference evidence="4" key="1">
    <citation type="journal article" date="2017" name="bioRxiv">
        <title>Comparative analysis of the genomes of Stylophora pistillata and Acropora digitifera provides evidence for extensive differences between species of corals.</title>
        <authorList>
            <person name="Voolstra C.R."/>
            <person name="Li Y."/>
            <person name="Liew Y.J."/>
            <person name="Baumgarten S."/>
            <person name="Zoccola D."/>
            <person name="Flot J.-F."/>
            <person name="Tambutte S."/>
            <person name="Allemand D."/>
            <person name="Aranda M."/>
        </authorList>
    </citation>
    <scope>NUCLEOTIDE SEQUENCE [LARGE SCALE GENOMIC DNA]</scope>
</reference>
<dbReference type="GO" id="GO:0016887">
    <property type="term" value="F:ATP hydrolysis activity"/>
    <property type="evidence" value="ECO:0007669"/>
    <property type="project" value="InterPro"/>
</dbReference>
<organism evidence="3 4">
    <name type="scientific">Stylophora pistillata</name>
    <name type="common">Smooth cauliflower coral</name>
    <dbReference type="NCBI Taxonomy" id="50429"/>
    <lineage>
        <taxon>Eukaryota</taxon>
        <taxon>Metazoa</taxon>
        <taxon>Cnidaria</taxon>
        <taxon>Anthozoa</taxon>
        <taxon>Hexacorallia</taxon>
        <taxon>Scleractinia</taxon>
        <taxon>Astrocoeniina</taxon>
        <taxon>Pocilloporidae</taxon>
        <taxon>Stylophora</taxon>
    </lineage>
</organism>